<dbReference type="AlphaFoldDB" id="A0A1S8LEW8"/>
<evidence type="ECO:0000313" key="1">
    <source>
        <dbReference type="EMBL" id="URZ10486.1"/>
    </source>
</evidence>
<organism evidence="1 2">
    <name type="scientific">Clostridium felsineum</name>
    <dbReference type="NCBI Taxonomy" id="36839"/>
    <lineage>
        <taxon>Bacteria</taxon>
        <taxon>Bacillati</taxon>
        <taxon>Bacillota</taxon>
        <taxon>Clostridia</taxon>
        <taxon>Eubacteriales</taxon>
        <taxon>Clostridiaceae</taxon>
        <taxon>Clostridium</taxon>
    </lineage>
</organism>
<dbReference type="STRING" id="84029.CROST_46700"/>
<dbReference type="RefSeq" id="WP_242950945.1">
    <property type="nucleotide sequence ID" value="NZ_CP096983.1"/>
</dbReference>
<gene>
    <name evidence="1" type="ORF">CROST_011960</name>
</gene>
<name>A0A1S8LEW8_9CLOT</name>
<evidence type="ECO:0000313" key="2">
    <source>
        <dbReference type="Proteomes" id="UP000190951"/>
    </source>
</evidence>
<dbReference type="EMBL" id="CP096983">
    <property type="protein sequence ID" value="URZ10486.1"/>
    <property type="molecule type" value="Genomic_DNA"/>
</dbReference>
<dbReference type="KEGG" id="crw:CROST_011960"/>
<accession>A0A1S8LEW8</accession>
<proteinExistence type="predicted"/>
<sequence>MLYNEDFFNGLKNLFNGNEILYVSTPINTGNKFVKWYCSIGNGLIKNSKEYNNSKKLNVIQPNVQNTRNFIKELRKRNNKIIIDPTTFEDNTNKWSQNDFYSFWQNVINELISEVIFLDGWEYSVGCCYELIAAIKKKINIYSEDLNILTVNECVLKLKNSVNTYEKYTISEGNKIKDILKEIEDYYKENTLSESEGKIKLKDQKLDYLTKYRDENIAQFISFEHNLDLKTRFIHINNFDNNEEISTKQLIEKLILSAPSKAVNIRCFSEKAMKGNKLIYNKGINDIDEILDTIKENSLNNKYSIVNENIDINDCGVSGVVLGDVIEFSPEDTPKCVEKEGVCSLPREIGLKILQNVYGFLPDIKFDNNYRIEFSIHPNRQGVKKQHTIIWEYEYYKKVDYQRKISWPNNFSRFIGDKVFGLLIADSLGIMVPKTTVISRKIAPFTFGIDTGLNEKWIRTCPIKKEPGKFYTGSNWIDPFKLMIEEEAKGLNDQINIASILSQDAVEAVYSGASFVTEYEVGDLIEGVIGNGDKFMVGEKDKSELPKEVIDAVKKLNNKIRIYHKELGDVSVEWVFDGKDVWLVQLNQLKGQNKYKNSESNIIVHGNPSHYEKVFVKDGLNSLRNKIDLLKGKNIGIELIGNIGVTSHFGDLLRLSNIPAILKSED</sequence>
<reference evidence="1 2" key="1">
    <citation type="submission" date="2022-04" db="EMBL/GenBank/DDBJ databases">
        <title>Genome sequence of C. roseum typestrain.</title>
        <authorList>
            <person name="Poehlein A."/>
            <person name="Schoch T."/>
            <person name="Duerre P."/>
            <person name="Daniel R."/>
        </authorList>
    </citation>
    <scope>NUCLEOTIDE SEQUENCE [LARGE SCALE GENOMIC DNA]</scope>
    <source>
        <strain evidence="1 2">DSM 7320</strain>
    </source>
</reference>
<protein>
    <submittedName>
        <fullName evidence="1">Uncharacterized protein</fullName>
    </submittedName>
</protein>
<dbReference type="Proteomes" id="UP000190951">
    <property type="component" value="Chromosome"/>
</dbReference>
<keyword evidence="2" id="KW-1185">Reference proteome</keyword>